<dbReference type="Pfam" id="PF13637">
    <property type="entry name" value="Ank_4"/>
    <property type="match status" value="1"/>
</dbReference>
<dbReference type="PROSITE" id="PS50088">
    <property type="entry name" value="ANK_REPEAT"/>
    <property type="match status" value="8"/>
</dbReference>
<feature type="repeat" description="ANK" evidence="1">
    <location>
        <begin position="53"/>
        <end position="85"/>
    </location>
</feature>
<dbReference type="PROSITE" id="PS50297">
    <property type="entry name" value="ANK_REP_REGION"/>
    <property type="match status" value="7"/>
</dbReference>
<dbReference type="SUPFAM" id="SSF48403">
    <property type="entry name" value="Ankyrin repeat"/>
    <property type="match status" value="2"/>
</dbReference>
<evidence type="ECO:0000313" key="4">
    <source>
        <dbReference type="Proteomes" id="UP000299084"/>
    </source>
</evidence>
<keyword evidence="4" id="KW-1185">Reference proteome</keyword>
<feature type="repeat" description="ANK" evidence="1">
    <location>
        <begin position="161"/>
        <end position="183"/>
    </location>
</feature>
<proteinExistence type="predicted"/>
<feature type="repeat" description="ANK" evidence="1">
    <location>
        <begin position="306"/>
        <end position="338"/>
    </location>
</feature>
<accession>A0A5N4EF51</accession>
<dbReference type="SUPFAM" id="SSF47986">
    <property type="entry name" value="DEATH domain"/>
    <property type="match status" value="1"/>
</dbReference>
<gene>
    <name evidence="3" type="ORF">Cadr_000004301</name>
</gene>
<evidence type="ECO:0000313" key="3">
    <source>
        <dbReference type="EMBL" id="KAB1281646.1"/>
    </source>
</evidence>
<dbReference type="Gene3D" id="1.25.40.20">
    <property type="entry name" value="Ankyrin repeat-containing domain"/>
    <property type="match status" value="3"/>
</dbReference>
<dbReference type="PANTHER" id="PTHR24125:SF1">
    <property type="entry name" value="ANKYRIN REPEAT AND DEATH DOMAIN-CONTAINING PROTEIN 1B"/>
    <property type="match status" value="1"/>
</dbReference>
<dbReference type="SMART" id="SM00248">
    <property type="entry name" value="ANK"/>
    <property type="match status" value="11"/>
</dbReference>
<feature type="repeat" description="ANK" evidence="1">
    <location>
        <begin position="471"/>
        <end position="503"/>
    </location>
</feature>
<dbReference type="Pfam" id="PF12796">
    <property type="entry name" value="Ank_2"/>
    <property type="match status" value="3"/>
</dbReference>
<dbReference type="InterPro" id="IPR002110">
    <property type="entry name" value="Ankyrin_rpt"/>
</dbReference>
<dbReference type="InterPro" id="IPR011029">
    <property type="entry name" value="DEATH-like_dom_sf"/>
</dbReference>
<feature type="repeat" description="ANK" evidence="1">
    <location>
        <begin position="128"/>
        <end position="160"/>
    </location>
</feature>
<feature type="region of interest" description="Disordered" evidence="2">
    <location>
        <begin position="94"/>
        <end position="127"/>
    </location>
</feature>
<organism evidence="3 4">
    <name type="scientific">Camelus dromedarius</name>
    <name type="common">Dromedary</name>
    <name type="synonym">Arabian camel</name>
    <dbReference type="NCBI Taxonomy" id="9838"/>
    <lineage>
        <taxon>Eukaryota</taxon>
        <taxon>Metazoa</taxon>
        <taxon>Chordata</taxon>
        <taxon>Craniata</taxon>
        <taxon>Vertebrata</taxon>
        <taxon>Euteleostomi</taxon>
        <taxon>Mammalia</taxon>
        <taxon>Eutheria</taxon>
        <taxon>Laurasiatheria</taxon>
        <taxon>Artiodactyla</taxon>
        <taxon>Tylopoda</taxon>
        <taxon>Camelidae</taxon>
        <taxon>Camelus</taxon>
    </lineage>
</organism>
<keyword evidence="1" id="KW-0040">ANK repeat</keyword>
<dbReference type="PANTHER" id="PTHR24125">
    <property type="entry name" value="ANKYRIN REPEAT AND DEATH DOMAIN-CONTAINING PROTEIN"/>
    <property type="match status" value="1"/>
</dbReference>
<evidence type="ECO:0000256" key="1">
    <source>
        <dbReference type="PROSITE-ProRule" id="PRU00023"/>
    </source>
</evidence>
<dbReference type="InterPro" id="IPR052457">
    <property type="entry name" value="Ankyrin-DD_containing_protein"/>
</dbReference>
<dbReference type="Proteomes" id="UP000299084">
    <property type="component" value="Unassembled WGS sequence"/>
</dbReference>
<feature type="repeat" description="ANK" evidence="1">
    <location>
        <begin position="372"/>
        <end position="404"/>
    </location>
</feature>
<sequence length="733" mass="82036">MNMCISLEDTPSSLIGLVLPNKRSFQNAAKSNNLDLMEKLFEKKVNINAVNNMNRTALHFAVGANNLSAVDFLLNHKARVDVADKMHCPEAEDSRFKTGSILQSGDEADEISEGSYPRSEQRKDPRKHGLTVIHLAAWSGSLEIMLMLVRAGADRRARNQDGMNALHFAAQSNGVRIVEYLIQDLHLKDLNQPDETPPLSHSFAVILEQPPLERLTELTTIKHLAKSPMCGPGSYTEEVVTRDVISVGHMSSKPGWLPHLPSVRLDPWQLSHRLRGQRQQLPGSCVEDGNPMTNLRFRNLLVKSLKGRKPFLLAAERGHVEMIEKLMALNLHTSERDKEGNAALHLAAKNGHSPAVWVLLTQWQEVNETNENGETPFFLAVEGGHEECSKVLLAAGSDINIPNKLSISALQTAARNGHASLVSFLLSENVDLHHKVEPKESPLHLAVINNHITVVNSLISAQHDIDVLNQRQQTPLHIAADLGNVELVETLLKAGCDLKVVDKHGKTALALAARSNHSLVVDMLIKAERYCAWREERGENVRDPPTSFTLTFKQDHSPETRHIRSLLWDLAYHQLKASEWQRQARSWHFTDAQIRAIEEQWAGEESFREHGHRALLIWLHGALVTQATPVKHLYEELVHAGFPELAAIAKSLPRPGSLAELPGDVPPQDDVWMFTAKKGSTLWNFKKFQILDSRDKMKNSTEHCHCACYTVQSKSSHRYSIAIQYSSPLYALF</sequence>
<protein>
    <submittedName>
        <fullName evidence="3">Ankyrin repeat and death domain-containing protein 1B</fullName>
    </submittedName>
</protein>
<comment type="caution">
    <text evidence="3">The sequence shown here is derived from an EMBL/GenBank/DDBJ whole genome shotgun (WGS) entry which is preliminary data.</text>
</comment>
<feature type="repeat" description="ANK" evidence="1">
    <location>
        <begin position="339"/>
        <end position="371"/>
    </location>
</feature>
<name>A0A5N4EF51_CAMDR</name>
<dbReference type="InterPro" id="IPR036770">
    <property type="entry name" value="Ankyrin_rpt-contain_sf"/>
</dbReference>
<feature type="repeat" description="ANK" evidence="1">
    <location>
        <begin position="438"/>
        <end position="470"/>
    </location>
</feature>
<reference evidence="3 4" key="1">
    <citation type="journal article" date="2019" name="Mol. Ecol. Resour.">
        <title>Improving Illumina assemblies with Hi-C and long reads: an example with the North African dromedary.</title>
        <authorList>
            <person name="Elbers J.P."/>
            <person name="Rogers M.F."/>
            <person name="Perelman P.L."/>
            <person name="Proskuryakova A.A."/>
            <person name="Serdyukova N.A."/>
            <person name="Johnson W.E."/>
            <person name="Horin P."/>
            <person name="Corander J."/>
            <person name="Murphy D."/>
            <person name="Burger P.A."/>
        </authorList>
    </citation>
    <scope>NUCLEOTIDE SEQUENCE [LARGE SCALE GENOMIC DNA]</scope>
    <source>
        <strain evidence="3">Drom800</strain>
        <tissue evidence="3">Blood</tissue>
    </source>
</reference>
<dbReference type="AlphaFoldDB" id="A0A5N4EF51"/>
<evidence type="ECO:0000256" key="2">
    <source>
        <dbReference type="SAM" id="MobiDB-lite"/>
    </source>
</evidence>
<dbReference type="EMBL" id="JWIN03000003">
    <property type="protein sequence ID" value="KAB1281646.1"/>
    <property type="molecule type" value="Genomic_DNA"/>
</dbReference>